<dbReference type="Proteomes" id="UP001221519">
    <property type="component" value="Chromosome"/>
</dbReference>
<evidence type="ECO:0000313" key="2">
    <source>
        <dbReference type="Proteomes" id="UP001221519"/>
    </source>
</evidence>
<name>A0ABY7X405_9BACL</name>
<accession>A0ABY7X405</accession>
<gene>
    <name evidence="1" type="ORF">PUW25_13095</name>
</gene>
<organism evidence="1 2">
    <name type="scientific">Paenibacillus urinalis</name>
    <dbReference type="NCBI Taxonomy" id="521520"/>
    <lineage>
        <taxon>Bacteria</taxon>
        <taxon>Bacillati</taxon>
        <taxon>Bacillota</taxon>
        <taxon>Bacilli</taxon>
        <taxon>Bacillales</taxon>
        <taxon>Paenibacillaceae</taxon>
        <taxon>Paenibacillus</taxon>
    </lineage>
</organism>
<keyword evidence="2" id="KW-1185">Reference proteome</keyword>
<sequence>MAILSTGPVQNNPVSGVRPTQQVTIRLVSRAAVDSLTVSVQGYALGTSRTLYVNEVVSIAPNEVVTRSYFADLDAYEFVFETSMEGLEEVGVSVWGKQASGQLVEAHRVVVHEKTLTDI</sequence>
<dbReference type="EMBL" id="CP118108">
    <property type="protein sequence ID" value="WDI00249.1"/>
    <property type="molecule type" value="Genomic_DNA"/>
</dbReference>
<dbReference type="RefSeq" id="WP_274337163.1">
    <property type="nucleotide sequence ID" value="NZ_CP118106.1"/>
</dbReference>
<protein>
    <submittedName>
        <fullName evidence="1">Uncharacterized protein</fullName>
    </submittedName>
</protein>
<reference evidence="1 2" key="1">
    <citation type="submission" date="2023-02" db="EMBL/GenBank/DDBJ databases">
        <title>Pathogen: clinical or host-associated sample.</title>
        <authorList>
            <person name="Hergert J."/>
            <person name="Casey R."/>
            <person name="Wagner J."/>
            <person name="Young E.L."/>
            <person name="Oakeson K.F."/>
        </authorList>
    </citation>
    <scope>NUCLEOTIDE SEQUENCE [LARGE SCALE GENOMIC DNA]</scope>
    <source>
        <strain evidence="1 2">2022CK-00829</strain>
    </source>
</reference>
<evidence type="ECO:0000313" key="1">
    <source>
        <dbReference type="EMBL" id="WDI00249.1"/>
    </source>
</evidence>
<proteinExistence type="predicted"/>